<evidence type="ECO:0000313" key="3">
    <source>
        <dbReference type="Proteomes" id="UP001460270"/>
    </source>
</evidence>
<dbReference type="InterPro" id="IPR001304">
    <property type="entry name" value="C-type_lectin-like"/>
</dbReference>
<dbReference type="PROSITE" id="PS50041">
    <property type="entry name" value="C_TYPE_LECTIN_2"/>
    <property type="match status" value="1"/>
</dbReference>
<protein>
    <recommendedName>
        <fullName evidence="1">C-type lectin domain-containing protein</fullName>
    </recommendedName>
</protein>
<comment type="caution">
    <text evidence="2">The sequence shown here is derived from an EMBL/GenBank/DDBJ whole genome shotgun (WGS) entry which is preliminary data.</text>
</comment>
<gene>
    <name evidence="2" type="ORF">WMY93_027778</name>
</gene>
<name>A0AAW0MY93_9GOBI</name>
<evidence type="ECO:0000313" key="2">
    <source>
        <dbReference type="EMBL" id="KAK7884655.1"/>
    </source>
</evidence>
<dbReference type="InterPro" id="IPR016186">
    <property type="entry name" value="C-type_lectin-like/link_sf"/>
</dbReference>
<keyword evidence="3" id="KW-1185">Reference proteome</keyword>
<sequence>MCAVWGFHELSHEFYFVNQNKNWSEAQKHCREHYSDLATLTNMDDVNSVTWPSSHSGFAWIGLHDDPASWKSFMTTDSNSWRWTATGTISPTKFQAWLDPYAPNNQKSEAHCVKMVPLKPPNSTFSSKPRSVFGTLLLIAEPLTQTWL</sequence>
<accession>A0AAW0MY93</accession>
<dbReference type="EMBL" id="JBBPFD010000020">
    <property type="protein sequence ID" value="KAK7884655.1"/>
    <property type="molecule type" value="Genomic_DNA"/>
</dbReference>
<evidence type="ECO:0000259" key="1">
    <source>
        <dbReference type="PROSITE" id="PS50041"/>
    </source>
</evidence>
<reference evidence="3" key="1">
    <citation type="submission" date="2024-04" db="EMBL/GenBank/DDBJ databases">
        <title>Salinicola lusitanus LLJ914,a marine bacterium isolated from the Okinawa Trough.</title>
        <authorList>
            <person name="Li J."/>
        </authorList>
    </citation>
    <scope>NUCLEOTIDE SEQUENCE [LARGE SCALE GENOMIC DNA]</scope>
</reference>
<dbReference type="PANTHER" id="PTHR45784:SF3">
    <property type="entry name" value="C-TYPE LECTIN DOMAIN FAMILY 4 MEMBER K-LIKE-RELATED"/>
    <property type="match status" value="1"/>
</dbReference>
<dbReference type="PANTHER" id="PTHR45784">
    <property type="entry name" value="C-TYPE LECTIN DOMAIN FAMILY 20 MEMBER A-RELATED"/>
    <property type="match status" value="1"/>
</dbReference>
<dbReference type="Pfam" id="PF00059">
    <property type="entry name" value="Lectin_C"/>
    <property type="match status" value="1"/>
</dbReference>
<organism evidence="2 3">
    <name type="scientific">Mugilogobius chulae</name>
    <name type="common">yellowstripe goby</name>
    <dbReference type="NCBI Taxonomy" id="88201"/>
    <lineage>
        <taxon>Eukaryota</taxon>
        <taxon>Metazoa</taxon>
        <taxon>Chordata</taxon>
        <taxon>Craniata</taxon>
        <taxon>Vertebrata</taxon>
        <taxon>Euteleostomi</taxon>
        <taxon>Actinopterygii</taxon>
        <taxon>Neopterygii</taxon>
        <taxon>Teleostei</taxon>
        <taxon>Neoteleostei</taxon>
        <taxon>Acanthomorphata</taxon>
        <taxon>Gobiaria</taxon>
        <taxon>Gobiiformes</taxon>
        <taxon>Gobioidei</taxon>
        <taxon>Gobiidae</taxon>
        <taxon>Gobionellinae</taxon>
        <taxon>Mugilogobius</taxon>
    </lineage>
</organism>
<proteinExistence type="predicted"/>
<dbReference type="InterPro" id="IPR016187">
    <property type="entry name" value="CTDL_fold"/>
</dbReference>
<dbReference type="SMART" id="SM00034">
    <property type="entry name" value="CLECT"/>
    <property type="match status" value="1"/>
</dbReference>
<dbReference type="Proteomes" id="UP001460270">
    <property type="component" value="Unassembled WGS sequence"/>
</dbReference>
<dbReference type="AlphaFoldDB" id="A0AAW0MY93"/>
<dbReference type="Gene3D" id="3.10.100.10">
    <property type="entry name" value="Mannose-Binding Protein A, subunit A"/>
    <property type="match status" value="1"/>
</dbReference>
<feature type="domain" description="C-type lectin" evidence="1">
    <location>
        <begin position="9"/>
        <end position="115"/>
    </location>
</feature>
<dbReference type="SUPFAM" id="SSF56436">
    <property type="entry name" value="C-type lectin-like"/>
    <property type="match status" value="1"/>
</dbReference>